<sequence length="213" mass="24298">RYRQFTEKIEENNMNFDEALQAIDRQRVFTQVDSARMMVLIDIDREALDKEVRLSEVLDGISVLPSLTGIEQPTMQRMIELNRRLEQLEISYDDVFDVVNDEAERARLEARKSLQKKETTKPAAKAVVEKPQKTEEKPSTSKEKRSSVPNTPDVNLDGIETDGKSNDGESPRPDDERAKRESRKRTSTESSKESSSPKSPKLEDVIPDSVIYA</sequence>
<dbReference type="EMBL" id="CAJVCH010531920">
    <property type="protein sequence ID" value="CAG7824179.1"/>
    <property type="molecule type" value="Genomic_DNA"/>
</dbReference>
<gene>
    <name evidence="2" type="ORF">AFUS01_LOCUS34350</name>
</gene>
<feature type="compositionally biased region" description="Basic and acidic residues" evidence="1">
    <location>
        <begin position="127"/>
        <end position="146"/>
    </location>
</feature>
<dbReference type="Proteomes" id="UP000708208">
    <property type="component" value="Unassembled WGS sequence"/>
</dbReference>
<evidence type="ECO:0000313" key="2">
    <source>
        <dbReference type="EMBL" id="CAG7824179.1"/>
    </source>
</evidence>
<dbReference type="AlphaFoldDB" id="A0A8J2LJD1"/>
<evidence type="ECO:0000256" key="1">
    <source>
        <dbReference type="SAM" id="MobiDB-lite"/>
    </source>
</evidence>
<feature type="non-terminal residue" evidence="2">
    <location>
        <position position="1"/>
    </location>
</feature>
<proteinExistence type="predicted"/>
<evidence type="ECO:0000313" key="3">
    <source>
        <dbReference type="Proteomes" id="UP000708208"/>
    </source>
</evidence>
<protein>
    <submittedName>
        <fullName evidence="2">Uncharacterized protein</fullName>
    </submittedName>
</protein>
<name>A0A8J2LJD1_9HEXA</name>
<keyword evidence="3" id="KW-1185">Reference proteome</keyword>
<organism evidence="2 3">
    <name type="scientific">Allacma fusca</name>
    <dbReference type="NCBI Taxonomy" id="39272"/>
    <lineage>
        <taxon>Eukaryota</taxon>
        <taxon>Metazoa</taxon>
        <taxon>Ecdysozoa</taxon>
        <taxon>Arthropoda</taxon>
        <taxon>Hexapoda</taxon>
        <taxon>Collembola</taxon>
        <taxon>Symphypleona</taxon>
        <taxon>Sminthuridae</taxon>
        <taxon>Allacma</taxon>
    </lineage>
</organism>
<dbReference type="OrthoDB" id="10465317at2759"/>
<reference evidence="2" key="1">
    <citation type="submission" date="2021-06" db="EMBL/GenBank/DDBJ databases">
        <authorList>
            <person name="Hodson N. C."/>
            <person name="Mongue J. A."/>
            <person name="Jaron S. K."/>
        </authorList>
    </citation>
    <scope>NUCLEOTIDE SEQUENCE</scope>
</reference>
<accession>A0A8J2LJD1</accession>
<comment type="caution">
    <text evidence="2">The sequence shown here is derived from an EMBL/GenBank/DDBJ whole genome shotgun (WGS) entry which is preliminary data.</text>
</comment>
<feature type="compositionally biased region" description="Basic and acidic residues" evidence="1">
    <location>
        <begin position="161"/>
        <end position="192"/>
    </location>
</feature>
<feature type="non-terminal residue" evidence="2">
    <location>
        <position position="213"/>
    </location>
</feature>
<feature type="region of interest" description="Disordered" evidence="1">
    <location>
        <begin position="112"/>
        <end position="213"/>
    </location>
</feature>